<feature type="compositionally biased region" description="Polar residues" evidence="2">
    <location>
        <begin position="141"/>
        <end position="157"/>
    </location>
</feature>
<protein>
    <submittedName>
        <fullName evidence="3">Transcriptional regulator family: Fungal Specific TF</fullName>
    </submittedName>
</protein>
<feature type="compositionally biased region" description="Low complexity" evidence="2">
    <location>
        <begin position="253"/>
        <end position="264"/>
    </location>
</feature>
<dbReference type="Proteomes" id="UP001287286">
    <property type="component" value="Unassembled WGS sequence"/>
</dbReference>
<gene>
    <name evidence="3" type="ORF">Purlil1_5207</name>
</gene>
<evidence type="ECO:0000256" key="2">
    <source>
        <dbReference type="SAM" id="MobiDB-lite"/>
    </source>
</evidence>
<feature type="compositionally biased region" description="Basic and acidic residues" evidence="2">
    <location>
        <begin position="175"/>
        <end position="191"/>
    </location>
</feature>
<keyword evidence="1" id="KW-0539">Nucleus</keyword>
<evidence type="ECO:0000313" key="3">
    <source>
        <dbReference type="EMBL" id="KAK4090535.1"/>
    </source>
</evidence>
<name>A0ABR0C2Z0_PURLI</name>
<evidence type="ECO:0000256" key="1">
    <source>
        <dbReference type="ARBA" id="ARBA00023242"/>
    </source>
</evidence>
<evidence type="ECO:0000313" key="4">
    <source>
        <dbReference type="Proteomes" id="UP001287286"/>
    </source>
</evidence>
<proteinExistence type="predicted"/>
<accession>A0ABR0C2Z0</accession>
<feature type="compositionally biased region" description="Basic and acidic residues" evidence="2">
    <location>
        <begin position="122"/>
        <end position="137"/>
    </location>
</feature>
<feature type="compositionally biased region" description="Polar residues" evidence="2">
    <location>
        <begin position="220"/>
        <end position="232"/>
    </location>
</feature>
<dbReference type="InterPro" id="IPR021858">
    <property type="entry name" value="Fun_TF"/>
</dbReference>
<keyword evidence="4" id="KW-1185">Reference proteome</keyword>
<comment type="caution">
    <text evidence="3">The sequence shown here is derived from an EMBL/GenBank/DDBJ whole genome shotgun (WGS) entry which is preliminary data.</text>
</comment>
<dbReference type="Pfam" id="PF11951">
    <property type="entry name" value="Fungal_trans_2"/>
    <property type="match status" value="1"/>
</dbReference>
<feature type="compositionally biased region" description="Basic and acidic residues" evidence="2">
    <location>
        <begin position="242"/>
        <end position="252"/>
    </location>
</feature>
<dbReference type="PANTHER" id="PTHR37540">
    <property type="entry name" value="TRANSCRIPTION FACTOR (ACR-2), PUTATIVE-RELATED-RELATED"/>
    <property type="match status" value="1"/>
</dbReference>
<sequence>MTDPSPAKSQPPAATCPKLNLIGAGGGGGPLGPLLTSAAPAAGKAPPALLLSCGGEAGTEVQACRWWLLQELATGAEADISRPTRLEPPNDKAVTLPRLMIMTEPLIVHHAGRRSPASPPCPKRDGNHEEEADHDAPGKSTGKSKARATSTLEQDTIPQYVFVSGQDPRSMRSHAMREHWKQRRLSLETNKRKSAALSHRQLLPKHRTRKRPSSSSSNSTVKEQPATSSDSDAISGGVLSTLKHEATGKALERSAGSSSRSSARGDSEEAFPIDGIPTQIYAAMDRALTGARFDPFETFPVRLTAQHHKLLHHWFSTYAAMMFEDLPAATFNPVRDVWFPLDVSNAASFNVVLAHSAAHIARMHGYTTSNEALKFKMEAIRIVASWMDDPQQALSDERPLWHSTELPADVLAFQRHWGTEHEWKVHRHGLQQMIEARGGIASLQTNWRLELATFLVLLMAKPSWLDSSNHIREIASRQPLTAHLHPILGNSENLHKVRCLWLISFVQDLRTFMHKSAPHLPLIGAADYPAIREAMVLLETDFQQHAIASLYNKNCTHREFARLACLFFVCVLLQVSASAQWAIAADGNEDTPMDNWNRMDVLESFLKDNRTMWQGSAENLYMSLFHNLYDFPDKAQTTEYVLNLTSVMGSANHDARRGVERCLLHILSQSQSSPHERTVHDGWTPDTLLSSLHGL</sequence>
<dbReference type="PANTHER" id="PTHR37540:SF5">
    <property type="entry name" value="TRANSCRIPTION FACTOR DOMAIN-CONTAINING PROTEIN"/>
    <property type="match status" value="1"/>
</dbReference>
<reference evidence="3 4" key="1">
    <citation type="journal article" date="2024" name="Microbiol. Resour. Announc.">
        <title>Genome annotations for the ascomycete fungi Trichoderma harzianum, Trichoderma aggressivum, and Purpureocillium lilacinum.</title>
        <authorList>
            <person name="Beijen E.P.W."/>
            <person name="Ohm R.A."/>
        </authorList>
    </citation>
    <scope>NUCLEOTIDE SEQUENCE [LARGE SCALE GENOMIC DNA]</scope>
    <source>
        <strain evidence="3 4">CBS 150709</strain>
    </source>
</reference>
<organism evidence="3 4">
    <name type="scientific">Purpureocillium lilacinum</name>
    <name type="common">Paecilomyces lilacinus</name>
    <dbReference type="NCBI Taxonomy" id="33203"/>
    <lineage>
        <taxon>Eukaryota</taxon>
        <taxon>Fungi</taxon>
        <taxon>Dikarya</taxon>
        <taxon>Ascomycota</taxon>
        <taxon>Pezizomycotina</taxon>
        <taxon>Sordariomycetes</taxon>
        <taxon>Hypocreomycetidae</taxon>
        <taxon>Hypocreales</taxon>
        <taxon>Ophiocordycipitaceae</taxon>
        <taxon>Purpureocillium</taxon>
    </lineage>
</organism>
<feature type="compositionally biased region" description="Basic residues" evidence="2">
    <location>
        <begin position="202"/>
        <end position="212"/>
    </location>
</feature>
<feature type="region of interest" description="Disordered" evidence="2">
    <location>
        <begin position="109"/>
        <end position="271"/>
    </location>
</feature>
<dbReference type="EMBL" id="JAWRVI010000015">
    <property type="protein sequence ID" value="KAK4090535.1"/>
    <property type="molecule type" value="Genomic_DNA"/>
</dbReference>
<feature type="region of interest" description="Disordered" evidence="2">
    <location>
        <begin position="1"/>
        <end position="21"/>
    </location>
</feature>